<reference evidence="8 22" key="8">
    <citation type="submission" date="2021-03" db="EMBL/GenBank/DDBJ databases">
        <title>Whole Genome Sequencing of Mycobacterium tuberculosis clinical isolates from Arunachal Pradesh, India.</title>
        <authorList>
            <person name="Singh S."/>
            <person name="Mudliar S.R."/>
            <person name="Kulsum U."/>
            <person name="Rufai S.B."/>
            <person name="Singh P.K."/>
            <person name="Umpo M."/>
            <person name="Nyori M."/>
        </authorList>
    </citation>
    <scope>NUCLEOTIDE SEQUENCE [LARGE SCALE GENOMIC DNA]</scope>
    <source>
        <strain evidence="8 22">OMICS/BPL/0142/20/SP</strain>
    </source>
</reference>
<dbReference type="EMBL" id="CQQC01000080">
    <property type="protein sequence ID" value="CNU28730.1"/>
    <property type="molecule type" value="Genomic_DNA"/>
</dbReference>
<evidence type="ECO:0000313" key="21">
    <source>
        <dbReference type="Proteomes" id="UP000300237"/>
    </source>
</evidence>
<evidence type="ECO:0000313" key="1">
    <source>
        <dbReference type="EMBL" id="CFE38356.1"/>
    </source>
</evidence>
<reference evidence="10 20" key="4">
    <citation type="journal article" date="2017" name="N. Engl. J. Med.">
        <title>Transmission of Extensively Drug-Resistant Tuberculosis in South Africa.</title>
        <authorList>
            <person name="Shah N.S."/>
            <person name="Auld S.C."/>
            <person name="Brust J.C."/>
            <person name="Mathema B."/>
            <person name="Ismail N."/>
            <person name="Moodley P."/>
            <person name="Mlisana K."/>
            <person name="Allana S."/>
            <person name="Campbell A."/>
            <person name="Mthiyane T."/>
            <person name="Morris N."/>
            <person name="Mpangase P."/>
            <person name="van der Meulen H."/>
            <person name="Omar S.V."/>
            <person name="Brown T.S."/>
            <person name="Narechania A."/>
            <person name="Shaskina E."/>
            <person name="Kapwata T."/>
            <person name="Kreiswirth B."/>
            <person name="Gandhi N.R."/>
        </authorList>
    </citation>
    <scope>NUCLEOTIDE SEQUENCE [LARGE SCALE GENOMIC DNA]</scope>
    <source>
        <strain evidence="10 20">32301_S10</strain>
    </source>
</reference>
<dbReference type="Proteomes" id="UP000256381">
    <property type="component" value="Unassembled WGS sequence"/>
</dbReference>
<reference evidence="12 13" key="2">
    <citation type="submission" date="2015-03" db="EMBL/GenBank/DDBJ databases">
        <authorList>
            <consortium name="Pathogen Informatics"/>
        </authorList>
    </citation>
    <scope>NUCLEOTIDE SEQUENCE [LARGE SCALE GENOMIC DNA]</scope>
    <source>
        <strain evidence="4 15">Bir 172</strain>
        <strain evidence="2 18">Bir 185</strain>
        <strain evidence="3 16">Bir 187</strain>
        <strain evidence="6 12">D00501624</strain>
        <strain evidence="7 13">G09801536</strain>
        <strain evidence="1 14">G09901357</strain>
    </source>
</reference>
<reference evidence="5 17" key="1">
    <citation type="submission" date="2015-03" db="EMBL/GenBank/DDBJ databases">
        <authorList>
            <consortium name="Pathogen Informatics"/>
            <person name="Murphy D."/>
        </authorList>
    </citation>
    <scope>NUCLEOTIDE SEQUENCE [LARGE SCALE GENOMIC DNA]</scope>
    <source>
        <strain evidence="5 17">0268S</strain>
    </source>
</reference>
<reference evidence="9 19" key="3">
    <citation type="submission" date="2016-04" db="EMBL/GenBank/DDBJ databases">
        <authorList>
            <person name="Bigi M."/>
            <person name="Bigi F."/>
            <person name="Soria M.A."/>
        </authorList>
    </citation>
    <scope>NUCLEOTIDE SEQUENCE [LARGE SCALE GENOMIC DNA]</scope>
    <source>
        <strain evidence="9 19">6548</strain>
    </source>
</reference>
<dbReference type="Proteomes" id="UP000050164">
    <property type="component" value="Unassembled WGS sequence"/>
</dbReference>
<reference evidence="10" key="6">
    <citation type="submission" date="2018-07" db="EMBL/GenBank/DDBJ databases">
        <authorList>
            <person name="Shah S."/>
            <person name="Brown T."/>
            <person name="Auld S."/>
            <person name="Bratton K."/>
            <person name="Narechania A."/>
            <person name="Mathema B."/>
            <person name="Gandhi N."/>
        </authorList>
    </citation>
    <scope>NUCLEOTIDE SEQUENCE</scope>
    <source>
        <strain evidence="10">32301_S10</strain>
    </source>
</reference>
<evidence type="ECO:0000313" key="11">
    <source>
        <dbReference type="EMBL" id="VCU48371.1"/>
    </source>
</evidence>
<evidence type="ECO:0000313" key="6">
    <source>
        <dbReference type="EMBL" id="CNU28730.1"/>
    </source>
</evidence>
<dbReference type="EMBL" id="COPH01000002">
    <property type="protein sequence ID" value="CLV52158.1"/>
    <property type="molecule type" value="Genomic_DNA"/>
</dbReference>
<dbReference type="Proteomes" id="UP000048289">
    <property type="component" value="Unassembled WGS sequence"/>
</dbReference>
<name>A0A045HS15_MYCTX</name>
<evidence type="ECO:0000313" key="16">
    <source>
        <dbReference type="Proteomes" id="UP000049023"/>
    </source>
</evidence>
<dbReference type="EMBL" id="QTBD01000049">
    <property type="protein sequence ID" value="REQ55771.1"/>
    <property type="molecule type" value="Genomic_DNA"/>
</dbReference>
<dbReference type="EMBL" id="CNFT01000080">
    <property type="protein sequence ID" value="CKR02736.1"/>
    <property type="molecule type" value="Genomic_DNA"/>
</dbReference>
<dbReference type="EMBL" id="LWDQ01000001">
    <property type="protein sequence ID" value="OMH58016.1"/>
    <property type="molecule type" value="Genomic_DNA"/>
</dbReference>
<organism evidence="6 12">
    <name type="scientific">Mycobacterium tuberculosis</name>
    <dbReference type="NCBI Taxonomy" id="1773"/>
    <lineage>
        <taxon>Bacteria</taxon>
        <taxon>Bacillati</taxon>
        <taxon>Actinomycetota</taxon>
        <taxon>Actinomycetes</taxon>
        <taxon>Mycobacteriales</taxon>
        <taxon>Mycobacteriaceae</taxon>
        <taxon>Mycobacterium</taxon>
        <taxon>Mycobacterium tuberculosis complex</taxon>
    </lineage>
</organism>
<dbReference type="Proteomes" id="UP000189452">
    <property type="component" value="Chromosome"/>
</dbReference>
<evidence type="ECO:0000313" key="7">
    <source>
        <dbReference type="EMBL" id="COU66505.1"/>
    </source>
</evidence>
<evidence type="ECO:0000313" key="8">
    <source>
        <dbReference type="EMBL" id="MBP0681730.1"/>
    </source>
</evidence>
<protein>
    <recommendedName>
        <fullName evidence="23">PE family protein</fullName>
    </recommendedName>
</protein>
<evidence type="ECO:0000313" key="20">
    <source>
        <dbReference type="Proteomes" id="UP000256381"/>
    </source>
</evidence>
<dbReference type="EMBL" id="CNFU01000490">
    <property type="protein sequence ID" value="CKR93869.1"/>
    <property type="molecule type" value="Genomic_DNA"/>
</dbReference>
<evidence type="ECO:0000313" key="3">
    <source>
        <dbReference type="EMBL" id="CKR93869.1"/>
    </source>
</evidence>
<dbReference type="Proteomes" id="UP000045842">
    <property type="component" value="Unassembled WGS sequence"/>
</dbReference>
<dbReference type="Proteomes" id="UP000300237">
    <property type="component" value="Chromosome"/>
</dbReference>
<dbReference type="Proteomes" id="UP000048948">
    <property type="component" value="Unassembled WGS sequence"/>
</dbReference>
<dbReference type="Proteomes" id="UP000671119">
    <property type="component" value="Unassembled WGS sequence"/>
</dbReference>
<dbReference type="EMBL" id="CSAD01000006">
    <property type="protein sequence ID" value="COU66505.1"/>
    <property type="molecule type" value="Genomic_DNA"/>
</dbReference>
<evidence type="ECO:0000313" key="10">
    <source>
        <dbReference type="EMBL" id="REQ55771.1"/>
    </source>
</evidence>
<dbReference type="Proteomes" id="UP000050139">
    <property type="component" value="Unassembled WGS sequence"/>
</dbReference>
<sequence>MLTLPDDRAPTGLPDPGIEALAHTKIASTISTVVADGYAVVLSTADIANSLLANAIGYPIAASVALVTPAAGANSSCWPADPSQHHRIAESRACA</sequence>
<dbReference type="EMBL" id="CFOE01000084">
    <property type="protein sequence ID" value="CFE38356.1"/>
    <property type="molecule type" value="Genomic_DNA"/>
</dbReference>
<evidence type="ECO:0000313" key="12">
    <source>
        <dbReference type="Proteomes" id="UP000039217"/>
    </source>
</evidence>
<proteinExistence type="predicted"/>
<evidence type="ECO:0000313" key="13">
    <source>
        <dbReference type="Proteomes" id="UP000045842"/>
    </source>
</evidence>
<evidence type="ECO:0000313" key="14">
    <source>
        <dbReference type="Proteomes" id="UP000048289"/>
    </source>
</evidence>
<dbReference type="RefSeq" id="WP_003400989.1">
    <property type="nucleotide sequence ID" value="NZ_AP017901.1"/>
</dbReference>
<evidence type="ECO:0000313" key="2">
    <source>
        <dbReference type="EMBL" id="CKR02736.1"/>
    </source>
</evidence>
<dbReference type="EMBL" id="JAGIZI010000001">
    <property type="protein sequence ID" value="MBP0681730.1"/>
    <property type="molecule type" value="Genomic_DNA"/>
</dbReference>
<evidence type="ECO:0000313" key="18">
    <source>
        <dbReference type="Proteomes" id="UP000050164"/>
    </source>
</evidence>
<gene>
    <name evidence="9" type="ORF">A4S10_00164</name>
    <name evidence="11" type="ORF">DKC2_0171</name>
    <name evidence="10" type="ORF">DSJ38_03935</name>
    <name evidence="6" type="ORF">ERS007661_00418</name>
    <name evidence="7" type="ORF">ERS007679_00116</name>
    <name evidence="1" type="ORF">ERS007681_00977</name>
    <name evidence="4" type="ORF">ERS027646_02361</name>
    <name evidence="2" type="ORF">ERS027659_00576</name>
    <name evidence="3" type="ORF">ERS027661_02356</name>
    <name evidence="5" type="ORF">ERS094118_00370</name>
    <name evidence="8" type="ORF">J8J21_00960</name>
</gene>
<dbReference type="EMBL" id="LR027516">
    <property type="protein sequence ID" value="VCU48371.1"/>
    <property type="molecule type" value="Genomic_DNA"/>
</dbReference>
<dbReference type="Proteomes" id="UP000039217">
    <property type="component" value="Unassembled WGS sequence"/>
</dbReference>
<dbReference type="EMBL" id="CNGE01000424">
    <property type="protein sequence ID" value="CKS72637.1"/>
    <property type="molecule type" value="Genomic_DNA"/>
</dbReference>
<evidence type="ECO:0008006" key="23">
    <source>
        <dbReference type="Google" id="ProtNLM"/>
    </source>
</evidence>
<evidence type="ECO:0000313" key="4">
    <source>
        <dbReference type="EMBL" id="CKS72637.1"/>
    </source>
</evidence>
<dbReference type="OMA" id="XQHHRIA"/>
<evidence type="ECO:0000313" key="5">
    <source>
        <dbReference type="EMBL" id="CLV52158.1"/>
    </source>
</evidence>
<reference evidence="9 19" key="5">
    <citation type="submission" date="2017-02" db="EMBL/GenBank/DDBJ databases">
        <title>Protein polymorphisms may explain contrasting epidemiological fitness of two variants of a multidrug-resistant Mycobacterium tuberculosis strain.</title>
        <authorList>
            <person name="Bigi M.M."/>
            <person name="Lopez B."/>
            <person name="Blanco F.C."/>
            <person name="Sasiain M.C."/>
            <person name="De La Barrera S."/>
            <person name="Ritacco V."/>
            <person name="Bigi F."/>
            <person name="Soria M.A."/>
        </authorList>
    </citation>
    <scope>NUCLEOTIDE SEQUENCE [LARGE SCALE GENOMIC DNA]</scope>
    <source>
        <strain evidence="9 19">6548</strain>
    </source>
</reference>
<evidence type="ECO:0000313" key="22">
    <source>
        <dbReference type="Proteomes" id="UP000671119"/>
    </source>
</evidence>
<accession>A0A045HS15</accession>
<dbReference type="Proteomes" id="UP000049023">
    <property type="component" value="Unassembled WGS sequence"/>
</dbReference>
<reference evidence="11 21" key="7">
    <citation type="submission" date="2018-08" db="EMBL/GenBank/DDBJ databases">
        <authorList>
            <person name="Fokvardsen B D."/>
            <person name="Norman A."/>
        </authorList>
    </citation>
    <scope>NUCLEOTIDE SEQUENCE [LARGE SCALE GENOMIC DNA]</scope>
    <source>
        <strain evidence="11 21">DKC2</strain>
    </source>
</reference>
<dbReference type="AlphaFoldDB" id="A0A045HS15"/>
<evidence type="ECO:0000313" key="9">
    <source>
        <dbReference type="EMBL" id="OMH58016.1"/>
    </source>
</evidence>
<evidence type="ECO:0000313" key="15">
    <source>
        <dbReference type="Proteomes" id="UP000048948"/>
    </source>
</evidence>
<evidence type="ECO:0000313" key="17">
    <source>
        <dbReference type="Proteomes" id="UP000050139"/>
    </source>
</evidence>
<evidence type="ECO:0000313" key="19">
    <source>
        <dbReference type="Proteomes" id="UP000189452"/>
    </source>
</evidence>